<dbReference type="EMBL" id="CAJJDM010000142">
    <property type="protein sequence ID" value="CAD8108732.1"/>
    <property type="molecule type" value="Genomic_DNA"/>
</dbReference>
<accession>A0A8S1Q090</accession>
<evidence type="ECO:0000313" key="2">
    <source>
        <dbReference type="EMBL" id="CAD8108732.1"/>
    </source>
</evidence>
<sequence length="72" mass="8057">MKIIIIILLLLYSVQSIWGPTCRTLCYNSKGSICGILSQSCCKEGYCANGWLGEECEIRLFIPGCTTNWSLF</sequence>
<evidence type="ECO:0000313" key="3">
    <source>
        <dbReference type="Proteomes" id="UP000688137"/>
    </source>
</evidence>
<keyword evidence="1" id="KW-0732">Signal</keyword>
<protein>
    <submittedName>
        <fullName evidence="2">Uncharacterized protein</fullName>
    </submittedName>
</protein>
<reference evidence="2" key="1">
    <citation type="submission" date="2021-01" db="EMBL/GenBank/DDBJ databases">
        <authorList>
            <consortium name="Genoscope - CEA"/>
            <person name="William W."/>
        </authorList>
    </citation>
    <scope>NUCLEOTIDE SEQUENCE</scope>
</reference>
<comment type="caution">
    <text evidence="2">The sequence shown here is derived from an EMBL/GenBank/DDBJ whole genome shotgun (WGS) entry which is preliminary data.</text>
</comment>
<name>A0A8S1Q090_PARPR</name>
<dbReference type="Proteomes" id="UP000688137">
    <property type="component" value="Unassembled WGS sequence"/>
</dbReference>
<keyword evidence="3" id="KW-1185">Reference proteome</keyword>
<organism evidence="2 3">
    <name type="scientific">Paramecium primaurelia</name>
    <dbReference type="NCBI Taxonomy" id="5886"/>
    <lineage>
        <taxon>Eukaryota</taxon>
        <taxon>Sar</taxon>
        <taxon>Alveolata</taxon>
        <taxon>Ciliophora</taxon>
        <taxon>Intramacronucleata</taxon>
        <taxon>Oligohymenophorea</taxon>
        <taxon>Peniculida</taxon>
        <taxon>Parameciidae</taxon>
        <taxon>Paramecium</taxon>
    </lineage>
</organism>
<dbReference type="OMA" id="CKEGYCA"/>
<proteinExistence type="predicted"/>
<gene>
    <name evidence="2" type="ORF">PPRIM_AZ9-3.1.T1380030</name>
</gene>
<evidence type="ECO:0000256" key="1">
    <source>
        <dbReference type="SAM" id="SignalP"/>
    </source>
</evidence>
<feature type="chain" id="PRO_5035933822" evidence="1">
    <location>
        <begin position="17"/>
        <end position="72"/>
    </location>
</feature>
<dbReference type="AlphaFoldDB" id="A0A8S1Q090"/>
<feature type="signal peptide" evidence="1">
    <location>
        <begin position="1"/>
        <end position="16"/>
    </location>
</feature>